<evidence type="ECO:0000256" key="3">
    <source>
        <dbReference type="ARBA" id="ARBA00022989"/>
    </source>
</evidence>
<reference evidence="7 8" key="1">
    <citation type="submission" date="2019-03" db="EMBL/GenBank/DDBJ databases">
        <title>Genomic Encyclopedia of Type Strains, Phase IV (KMG-IV): sequencing the most valuable type-strain genomes for metagenomic binning, comparative biology and taxonomic classification.</title>
        <authorList>
            <person name="Goeker M."/>
        </authorList>
    </citation>
    <scope>NUCLEOTIDE SEQUENCE [LARGE SCALE GENOMIC DNA]</scope>
    <source>
        <strain evidence="7 8">DSM 45765</strain>
    </source>
</reference>
<dbReference type="InterPro" id="IPR036259">
    <property type="entry name" value="MFS_trans_sf"/>
</dbReference>
<comment type="subcellular location">
    <subcellularLocation>
        <location evidence="1">Cell membrane</location>
        <topology evidence="1">Multi-pass membrane protein</topology>
    </subcellularLocation>
</comment>
<dbReference type="InterPro" id="IPR001958">
    <property type="entry name" value="Tet-R_TetA/multi-R_MdtG-like"/>
</dbReference>
<gene>
    <name evidence="7" type="ORF">EV191_101821</name>
</gene>
<feature type="transmembrane region" description="Helical" evidence="5">
    <location>
        <begin position="244"/>
        <end position="267"/>
    </location>
</feature>
<evidence type="ECO:0000256" key="5">
    <source>
        <dbReference type="SAM" id="Phobius"/>
    </source>
</evidence>
<feature type="transmembrane region" description="Helical" evidence="5">
    <location>
        <begin position="397"/>
        <end position="417"/>
    </location>
</feature>
<dbReference type="InterPro" id="IPR011701">
    <property type="entry name" value="MFS"/>
</dbReference>
<comment type="caution">
    <text evidence="7">The sequence shown here is derived from an EMBL/GenBank/DDBJ whole genome shotgun (WGS) entry which is preliminary data.</text>
</comment>
<feature type="transmembrane region" description="Helical" evidence="5">
    <location>
        <begin position="307"/>
        <end position="327"/>
    </location>
</feature>
<dbReference type="PROSITE" id="PS50850">
    <property type="entry name" value="MFS"/>
    <property type="match status" value="1"/>
</dbReference>
<dbReference type="GO" id="GO:0022857">
    <property type="term" value="F:transmembrane transporter activity"/>
    <property type="evidence" value="ECO:0007669"/>
    <property type="project" value="InterPro"/>
</dbReference>
<evidence type="ECO:0000313" key="7">
    <source>
        <dbReference type="EMBL" id="TCP56873.1"/>
    </source>
</evidence>
<evidence type="ECO:0000259" key="6">
    <source>
        <dbReference type="PROSITE" id="PS50850"/>
    </source>
</evidence>
<proteinExistence type="predicted"/>
<feature type="transmembrane region" description="Helical" evidence="5">
    <location>
        <begin position="200"/>
        <end position="223"/>
    </location>
</feature>
<evidence type="ECO:0000313" key="8">
    <source>
        <dbReference type="Proteomes" id="UP000294911"/>
    </source>
</evidence>
<dbReference type="PANTHER" id="PTHR23542:SF1">
    <property type="entry name" value="MAJOR FACILITATOR SUPERFAMILY (MFS) PROFILE DOMAIN-CONTAINING PROTEIN"/>
    <property type="match status" value="1"/>
</dbReference>
<feature type="transmembrane region" description="Helical" evidence="5">
    <location>
        <begin position="133"/>
        <end position="151"/>
    </location>
</feature>
<feature type="transmembrane region" description="Helical" evidence="5">
    <location>
        <begin position="45"/>
        <end position="67"/>
    </location>
</feature>
<name>A0A4R2R2U3_9PSEU</name>
<evidence type="ECO:0000256" key="2">
    <source>
        <dbReference type="ARBA" id="ARBA00022692"/>
    </source>
</evidence>
<keyword evidence="2 5" id="KW-0812">Transmembrane</keyword>
<dbReference type="OrthoDB" id="5171875at2"/>
<organism evidence="7 8">
    <name type="scientific">Tamaricihabitans halophyticus</name>
    <dbReference type="NCBI Taxonomy" id="1262583"/>
    <lineage>
        <taxon>Bacteria</taxon>
        <taxon>Bacillati</taxon>
        <taxon>Actinomycetota</taxon>
        <taxon>Actinomycetes</taxon>
        <taxon>Pseudonocardiales</taxon>
        <taxon>Pseudonocardiaceae</taxon>
        <taxon>Tamaricihabitans</taxon>
    </lineage>
</organism>
<dbReference type="PANTHER" id="PTHR23542">
    <property type="match status" value="1"/>
</dbReference>
<evidence type="ECO:0000256" key="4">
    <source>
        <dbReference type="ARBA" id="ARBA00023136"/>
    </source>
</evidence>
<dbReference type="EMBL" id="SLXQ01000001">
    <property type="protein sequence ID" value="TCP56873.1"/>
    <property type="molecule type" value="Genomic_DNA"/>
</dbReference>
<feature type="domain" description="Major facilitator superfamily (MFS) profile" evidence="6">
    <location>
        <begin position="42"/>
        <end position="422"/>
    </location>
</feature>
<feature type="transmembrane region" description="Helical" evidence="5">
    <location>
        <begin position="279"/>
        <end position="300"/>
    </location>
</feature>
<evidence type="ECO:0000256" key="1">
    <source>
        <dbReference type="ARBA" id="ARBA00004651"/>
    </source>
</evidence>
<protein>
    <submittedName>
        <fullName evidence="7">Putative MFS family arabinose efflux permease</fullName>
    </submittedName>
</protein>
<dbReference type="GO" id="GO:0005886">
    <property type="term" value="C:plasma membrane"/>
    <property type="evidence" value="ECO:0007669"/>
    <property type="project" value="UniProtKB-SubCell"/>
</dbReference>
<dbReference type="Proteomes" id="UP000294911">
    <property type="component" value="Unassembled WGS sequence"/>
</dbReference>
<feature type="transmembrane region" description="Helical" evidence="5">
    <location>
        <begin position="368"/>
        <end position="391"/>
    </location>
</feature>
<dbReference type="Pfam" id="PF07690">
    <property type="entry name" value="MFS_1"/>
    <property type="match status" value="1"/>
</dbReference>
<dbReference type="AlphaFoldDB" id="A0A4R2R2U3"/>
<feature type="transmembrane region" description="Helical" evidence="5">
    <location>
        <begin position="333"/>
        <end position="356"/>
    </location>
</feature>
<keyword evidence="3 5" id="KW-1133">Transmembrane helix</keyword>
<accession>A0A4R2R2U3</accession>
<dbReference type="PRINTS" id="PR01035">
    <property type="entry name" value="TCRTETA"/>
</dbReference>
<dbReference type="SUPFAM" id="SSF103473">
    <property type="entry name" value="MFS general substrate transporter"/>
    <property type="match status" value="1"/>
</dbReference>
<sequence>MTGTHVQFYCILVRVSQSADSGQAHTGQIRLTDYRAALTAPGARWPVLASLLGRLPIAMIAISAMLYTQREMGSFALAGVVSASILIGVAIASVAQGRIVDKLGPTRPLLVLASVFLVASTALILAIDGHAAEWLLVILAFLVGASEPMVASPSRALWMRLVPAGSVRAAAYAYEAISMEVFFILGPGIAGLLIGLPWPGLGLAIGAGCMAAGAVAFALSPAARAWRGEPDAPAKSLLGALASTGMRTLTIAAFGFGVVIGFVEVAVPASATNAGVPTVGGLLLGLWSLSSVVCGVLYGLRPWPRPMHLRLPVLLGGFGILVTTLAIPDSLWALAGFMLLAGVLITPQATAHSATVELVAPRGTMTEAFGWVITAVTLGLAAGQSVSGTLVEHAGPWLSFLAAGLSGLLLAGVVWSFRRTVAKPKVAGSVLAPVG</sequence>
<keyword evidence="4 5" id="KW-0472">Membrane</keyword>
<dbReference type="InterPro" id="IPR020846">
    <property type="entry name" value="MFS_dom"/>
</dbReference>
<keyword evidence="8" id="KW-1185">Reference proteome</keyword>
<feature type="transmembrane region" description="Helical" evidence="5">
    <location>
        <begin position="172"/>
        <end position="194"/>
    </location>
</feature>
<feature type="transmembrane region" description="Helical" evidence="5">
    <location>
        <begin position="109"/>
        <end position="127"/>
    </location>
</feature>
<feature type="transmembrane region" description="Helical" evidence="5">
    <location>
        <begin position="73"/>
        <end position="97"/>
    </location>
</feature>
<dbReference type="Gene3D" id="1.20.1250.20">
    <property type="entry name" value="MFS general substrate transporter like domains"/>
    <property type="match status" value="1"/>
</dbReference>
<dbReference type="RefSeq" id="WP_132876140.1">
    <property type="nucleotide sequence ID" value="NZ_SLXQ01000001.1"/>
</dbReference>